<gene>
    <name evidence="2" type="ORF">LTRI10_LOCUS51909</name>
</gene>
<dbReference type="InterPro" id="IPR044730">
    <property type="entry name" value="RNase_H-like_dom_plant"/>
</dbReference>
<sequence>MAPSTISKAALAHHQWTTCPRKLTIVPPSSQLISPQEHSSPPPGTHEFEVQCDGSFFDDSQEAAYGVVVSNNHGQVCDGKAENLHCFSPLEAEAKALLEGCRLAASLRSPCLVRSDCLPLVRAIHSHPK</sequence>
<dbReference type="Proteomes" id="UP001497516">
    <property type="component" value="Chromosome 9"/>
</dbReference>
<organism evidence="2 3">
    <name type="scientific">Linum trigynum</name>
    <dbReference type="NCBI Taxonomy" id="586398"/>
    <lineage>
        <taxon>Eukaryota</taxon>
        <taxon>Viridiplantae</taxon>
        <taxon>Streptophyta</taxon>
        <taxon>Embryophyta</taxon>
        <taxon>Tracheophyta</taxon>
        <taxon>Spermatophyta</taxon>
        <taxon>Magnoliopsida</taxon>
        <taxon>eudicotyledons</taxon>
        <taxon>Gunneridae</taxon>
        <taxon>Pentapetalae</taxon>
        <taxon>rosids</taxon>
        <taxon>fabids</taxon>
        <taxon>Malpighiales</taxon>
        <taxon>Linaceae</taxon>
        <taxon>Linum</taxon>
    </lineage>
</organism>
<dbReference type="InterPro" id="IPR052929">
    <property type="entry name" value="RNase_H-like_EbsB-rel"/>
</dbReference>
<dbReference type="Pfam" id="PF13456">
    <property type="entry name" value="RVT_3"/>
    <property type="match status" value="1"/>
</dbReference>
<name>A0AAV2GPD8_9ROSI</name>
<evidence type="ECO:0000259" key="1">
    <source>
        <dbReference type="Pfam" id="PF13456"/>
    </source>
</evidence>
<dbReference type="PANTHER" id="PTHR47074">
    <property type="entry name" value="BNAC02G40300D PROTEIN"/>
    <property type="match status" value="1"/>
</dbReference>
<evidence type="ECO:0000313" key="2">
    <source>
        <dbReference type="EMBL" id="CAL1412631.1"/>
    </source>
</evidence>
<accession>A0AAV2GPD8</accession>
<proteinExistence type="predicted"/>
<dbReference type="GO" id="GO:0004523">
    <property type="term" value="F:RNA-DNA hybrid ribonuclease activity"/>
    <property type="evidence" value="ECO:0007669"/>
    <property type="project" value="InterPro"/>
</dbReference>
<feature type="domain" description="RNase H type-1" evidence="1">
    <location>
        <begin position="52"/>
        <end position="126"/>
    </location>
</feature>
<dbReference type="InterPro" id="IPR012337">
    <property type="entry name" value="RNaseH-like_sf"/>
</dbReference>
<dbReference type="GO" id="GO:0003676">
    <property type="term" value="F:nucleic acid binding"/>
    <property type="evidence" value="ECO:0007669"/>
    <property type="project" value="InterPro"/>
</dbReference>
<dbReference type="EMBL" id="OZ034822">
    <property type="protein sequence ID" value="CAL1412631.1"/>
    <property type="molecule type" value="Genomic_DNA"/>
</dbReference>
<dbReference type="CDD" id="cd06222">
    <property type="entry name" value="RNase_H_like"/>
    <property type="match status" value="1"/>
</dbReference>
<dbReference type="InterPro" id="IPR002156">
    <property type="entry name" value="RNaseH_domain"/>
</dbReference>
<dbReference type="PANTHER" id="PTHR47074:SF11">
    <property type="entry name" value="REVERSE TRANSCRIPTASE-LIKE PROTEIN"/>
    <property type="match status" value="1"/>
</dbReference>
<dbReference type="Gene3D" id="3.30.420.10">
    <property type="entry name" value="Ribonuclease H-like superfamily/Ribonuclease H"/>
    <property type="match status" value="1"/>
</dbReference>
<dbReference type="SUPFAM" id="SSF53098">
    <property type="entry name" value="Ribonuclease H-like"/>
    <property type="match status" value="1"/>
</dbReference>
<evidence type="ECO:0000313" key="3">
    <source>
        <dbReference type="Proteomes" id="UP001497516"/>
    </source>
</evidence>
<keyword evidence="3" id="KW-1185">Reference proteome</keyword>
<protein>
    <recommendedName>
        <fullName evidence="1">RNase H type-1 domain-containing protein</fullName>
    </recommendedName>
</protein>
<reference evidence="2 3" key="1">
    <citation type="submission" date="2024-04" db="EMBL/GenBank/DDBJ databases">
        <authorList>
            <person name="Fracassetti M."/>
        </authorList>
    </citation>
    <scope>NUCLEOTIDE SEQUENCE [LARGE SCALE GENOMIC DNA]</scope>
</reference>
<dbReference type="InterPro" id="IPR036397">
    <property type="entry name" value="RNaseH_sf"/>
</dbReference>
<dbReference type="AlphaFoldDB" id="A0AAV2GPD8"/>